<feature type="compositionally biased region" description="Low complexity" evidence="2">
    <location>
        <begin position="932"/>
        <end position="946"/>
    </location>
</feature>
<sequence length="955" mass="102975">MLPTLLDSRAHQKPQGGMMEGAIRPPAGKTEMAGLCAFLRSRCGSLRAAFHSLDVHSVGQVTSDDFVKGLQRLGYSEDATAIFHAIDSSSSGLVSLRGFLVKVGGESWQEEEVSSHLLRSSLNSFGDPSSRDVSSSRRASSEDAWRSARIPRNSSDSQLTRTSSPTKRPSLSEPDGTVTGSPKSHTSERPPAPPTMPPAISTTEFQARLAWVEEQCSTEQKQRAEMEKRLTQHLNALVGISISEQLDTLRQQLIEERMQRQVDITSVRANLESIRSEIQRDSKDVLSTSGQEDMAAKTSTLSAHLEEISAELRARLDALEVPTGVTRLCVPGAEAASEAVGSLESSAAGSPALRQDVCRLQRQTSSLEEQLTSLEQKFERLEGADGSERERTLALVDERLAAQRAVLFQEQSSALSMAKQAVECSMELTEQCSKMEARLREAGTGPLCCLPQVEVYVREKLDGIRQEWGAVIEKSGSRKAEDGKDPSVLPEVLSHVRGYMTERLDGMRTEWKALIDDEHVKGYERAQVLGRKLGEEFERSITNQAIAEARAEACSTVSSMLVAWHKDNAGTKLETCASGSELQAAVAAEEVPATLRQLRGDVADLFALVKAEEEQRKDAQTTVASLKGDMDGLRTKLQERAPHRLEELTDRVTSLETAFQHVEATAQADVEATTARKIEQLCADRLTAIDLGLARVSSEMEQLCADRLTTIDRGLSRVSNEVKQQGEGLQQVQRRQKVFSDEFLSRLQALVDKLAIKGLEYIGGAIRDSLHPPSPGLGGLRRNGSSPRRVQAARSPPYPSHGELPDAQAEVAKRAASRGRSPSACPEDDSVHQAQNGGSTAALGAPRGCGTSAPSPTTPGPHTVREGSPVRAPAPTYRSAQAGVVLGTRQSTGGAPRVMPTGSPTMSSRPPMVLPPHSVVTSQRVARVRCLSPGGSSSTVTGNGVTRLSSAPGKP</sequence>
<feature type="coiled-coil region" evidence="1">
    <location>
        <begin position="595"/>
        <end position="665"/>
    </location>
</feature>
<organism evidence="3">
    <name type="scientific">Alexandrium monilatum</name>
    <dbReference type="NCBI Taxonomy" id="311494"/>
    <lineage>
        <taxon>Eukaryota</taxon>
        <taxon>Sar</taxon>
        <taxon>Alveolata</taxon>
        <taxon>Dinophyceae</taxon>
        <taxon>Gonyaulacales</taxon>
        <taxon>Pyrocystaceae</taxon>
        <taxon>Alexandrium</taxon>
    </lineage>
</organism>
<accession>A0A7S4PZY6</accession>
<feature type="region of interest" description="Disordered" evidence="2">
    <location>
        <begin position="1"/>
        <end position="26"/>
    </location>
</feature>
<dbReference type="AlphaFoldDB" id="A0A7S4PZY6"/>
<dbReference type="EMBL" id="HBNR01011833">
    <property type="protein sequence ID" value="CAE4568024.1"/>
    <property type="molecule type" value="Transcribed_RNA"/>
</dbReference>
<reference evidence="3" key="1">
    <citation type="submission" date="2021-01" db="EMBL/GenBank/DDBJ databases">
        <authorList>
            <person name="Corre E."/>
            <person name="Pelletier E."/>
            <person name="Niang G."/>
            <person name="Scheremetjew M."/>
            <person name="Finn R."/>
            <person name="Kale V."/>
            <person name="Holt S."/>
            <person name="Cochrane G."/>
            <person name="Meng A."/>
            <person name="Brown T."/>
            <person name="Cohen L."/>
        </authorList>
    </citation>
    <scope>NUCLEOTIDE SEQUENCE</scope>
    <source>
        <strain evidence="3">CCMP3105</strain>
    </source>
</reference>
<name>A0A7S4PZY6_9DINO</name>
<evidence type="ECO:0000256" key="1">
    <source>
        <dbReference type="SAM" id="Coils"/>
    </source>
</evidence>
<feature type="region of interest" description="Disordered" evidence="2">
    <location>
        <begin position="931"/>
        <end position="955"/>
    </location>
</feature>
<feature type="compositionally biased region" description="Low complexity" evidence="2">
    <location>
        <begin position="124"/>
        <end position="138"/>
    </location>
</feature>
<dbReference type="SUPFAM" id="SSF47473">
    <property type="entry name" value="EF-hand"/>
    <property type="match status" value="1"/>
</dbReference>
<proteinExistence type="predicted"/>
<gene>
    <name evidence="3" type="ORF">AMON00008_LOCUS7643</name>
</gene>
<feature type="region of interest" description="Disordered" evidence="2">
    <location>
        <begin position="124"/>
        <end position="200"/>
    </location>
</feature>
<dbReference type="InterPro" id="IPR011992">
    <property type="entry name" value="EF-hand-dom_pair"/>
</dbReference>
<evidence type="ECO:0000313" key="3">
    <source>
        <dbReference type="EMBL" id="CAE4568024.1"/>
    </source>
</evidence>
<evidence type="ECO:0000256" key="2">
    <source>
        <dbReference type="SAM" id="MobiDB-lite"/>
    </source>
</evidence>
<protein>
    <recommendedName>
        <fullName evidence="4">EF-hand domain-containing protein</fullName>
    </recommendedName>
</protein>
<dbReference type="Gene3D" id="1.10.238.10">
    <property type="entry name" value="EF-hand"/>
    <property type="match status" value="1"/>
</dbReference>
<evidence type="ECO:0008006" key="4">
    <source>
        <dbReference type="Google" id="ProtNLM"/>
    </source>
</evidence>
<keyword evidence="1" id="KW-0175">Coiled coil</keyword>
<feature type="region of interest" description="Disordered" evidence="2">
    <location>
        <begin position="765"/>
        <end position="916"/>
    </location>
</feature>
<feature type="compositionally biased region" description="Polar residues" evidence="2">
    <location>
        <begin position="152"/>
        <end position="169"/>
    </location>
</feature>